<organism evidence="3 4">
    <name type="scientific">Erythrobacter aureus</name>
    <dbReference type="NCBI Taxonomy" id="2182384"/>
    <lineage>
        <taxon>Bacteria</taxon>
        <taxon>Pseudomonadati</taxon>
        <taxon>Pseudomonadota</taxon>
        <taxon>Alphaproteobacteria</taxon>
        <taxon>Sphingomonadales</taxon>
        <taxon>Erythrobacteraceae</taxon>
        <taxon>Erythrobacter/Porphyrobacter group</taxon>
        <taxon>Erythrobacter</taxon>
    </lineage>
</organism>
<dbReference type="EMBL" id="CP031357">
    <property type="protein sequence ID" value="AXK40980.1"/>
    <property type="molecule type" value="Genomic_DNA"/>
</dbReference>
<dbReference type="OrthoDB" id="9806180at2"/>
<dbReference type="InterPro" id="IPR050300">
    <property type="entry name" value="GDXG_lipolytic_enzyme"/>
</dbReference>
<dbReference type="AlphaFoldDB" id="A0A345YAM8"/>
<protein>
    <submittedName>
        <fullName evidence="3">Alpha/beta hydrolase</fullName>
    </submittedName>
</protein>
<name>A0A345YAM8_9SPHN</name>
<evidence type="ECO:0000256" key="1">
    <source>
        <dbReference type="ARBA" id="ARBA00022801"/>
    </source>
</evidence>
<dbReference type="InterPro" id="IPR013094">
    <property type="entry name" value="AB_hydrolase_3"/>
</dbReference>
<dbReference type="PANTHER" id="PTHR48081">
    <property type="entry name" value="AB HYDROLASE SUPERFAMILY PROTEIN C4A8.06C"/>
    <property type="match status" value="1"/>
</dbReference>
<dbReference type="RefSeq" id="WP_115415173.1">
    <property type="nucleotide sequence ID" value="NZ_CP031357.1"/>
</dbReference>
<proteinExistence type="predicted"/>
<dbReference type="Pfam" id="PF07859">
    <property type="entry name" value="Abhydrolase_3"/>
    <property type="match status" value="1"/>
</dbReference>
<gene>
    <name evidence="3" type="ORF">DVR09_00325</name>
</gene>
<dbReference type="SUPFAM" id="SSF53474">
    <property type="entry name" value="alpha/beta-Hydrolases"/>
    <property type="match status" value="1"/>
</dbReference>
<feature type="domain" description="Alpha/beta hydrolase fold-3" evidence="2">
    <location>
        <begin position="79"/>
        <end position="280"/>
    </location>
</feature>
<dbReference type="Gene3D" id="3.40.50.1820">
    <property type="entry name" value="alpha/beta hydrolase"/>
    <property type="match status" value="1"/>
</dbReference>
<evidence type="ECO:0000313" key="4">
    <source>
        <dbReference type="Proteomes" id="UP000254508"/>
    </source>
</evidence>
<dbReference type="InterPro" id="IPR029058">
    <property type="entry name" value="AB_hydrolase_fold"/>
</dbReference>
<dbReference type="GO" id="GO:0016787">
    <property type="term" value="F:hydrolase activity"/>
    <property type="evidence" value="ECO:0007669"/>
    <property type="project" value="UniProtKB-KW"/>
</dbReference>
<keyword evidence="1 3" id="KW-0378">Hydrolase</keyword>
<evidence type="ECO:0000259" key="2">
    <source>
        <dbReference type="Pfam" id="PF07859"/>
    </source>
</evidence>
<evidence type="ECO:0000313" key="3">
    <source>
        <dbReference type="EMBL" id="AXK40980.1"/>
    </source>
</evidence>
<keyword evidence="4" id="KW-1185">Reference proteome</keyword>
<dbReference type="Proteomes" id="UP000254508">
    <property type="component" value="Chromosome"/>
</dbReference>
<dbReference type="KEGG" id="err:DVR09_00325"/>
<sequence>MASIRARLVDLALPLLGIKRFFAEPDRLDERIAKLRARRPVRPRAKWHKRFDIREFASRGFPVVTIEPRGGARPGAPHLFYLHGGGYVMDIAAVHWDTVADLCERLGASATVPVYPLAPENKAPEVLAAMHSLYLELAARHGAQNITVMGDSAGGGMSLALAQMLKADGGPMPGSLVLYSPWLDATATAEGQRAIERRDRMLAVSGLEACGAMYSGDLARDDPRVSPLFGDLEGLPPIAIFSGTSDILIVDGRRLAKRLDEPGMPEHVYREYKDMFHVWMLLPVPEAKQARSQTVDFIREHRRAA</sequence>
<reference evidence="4" key="1">
    <citation type="submission" date="2018-07" db="EMBL/GenBank/DDBJ databases">
        <title>Genome sequence of Erythrobacter strain YH-07, an antagonistic bacterium isolated from Yellow Sea.</title>
        <authorList>
            <person name="Tang T."/>
            <person name="Liu Q."/>
            <person name="Sun X."/>
        </authorList>
    </citation>
    <scope>NUCLEOTIDE SEQUENCE [LARGE SCALE GENOMIC DNA]</scope>
    <source>
        <strain evidence="4">YH-07</strain>
    </source>
</reference>
<accession>A0A345YAM8</accession>
<dbReference type="PANTHER" id="PTHR48081:SF8">
    <property type="entry name" value="ALPHA_BETA HYDROLASE FOLD-3 DOMAIN-CONTAINING PROTEIN-RELATED"/>
    <property type="match status" value="1"/>
</dbReference>